<proteinExistence type="predicted"/>
<evidence type="ECO:0000313" key="3">
    <source>
        <dbReference type="Proteomes" id="UP000786811"/>
    </source>
</evidence>
<organism evidence="2 3">
    <name type="scientific">Cotesia congregata</name>
    <name type="common">Parasitoid wasp</name>
    <name type="synonym">Apanteles congregatus</name>
    <dbReference type="NCBI Taxonomy" id="51543"/>
    <lineage>
        <taxon>Eukaryota</taxon>
        <taxon>Metazoa</taxon>
        <taxon>Ecdysozoa</taxon>
        <taxon>Arthropoda</taxon>
        <taxon>Hexapoda</taxon>
        <taxon>Insecta</taxon>
        <taxon>Pterygota</taxon>
        <taxon>Neoptera</taxon>
        <taxon>Endopterygota</taxon>
        <taxon>Hymenoptera</taxon>
        <taxon>Apocrita</taxon>
        <taxon>Ichneumonoidea</taxon>
        <taxon>Braconidae</taxon>
        <taxon>Microgastrinae</taxon>
        <taxon>Cotesia</taxon>
    </lineage>
</organism>
<comment type="caution">
    <text evidence="2">The sequence shown here is derived from an EMBL/GenBank/DDBJ whole genome shotgun (WGS) entry which is preliminary data.</text>
</comment>
<feature type="compositionally biased region" description="Polar residues" evidence="1">
    <location>
        <begin position="86"/>
        <end position="95"/>
    </location>
</feature>
<protein>
    <submittedName>
        <fullName evidence="2">Uncharacterized protein</fullName>
    </submittedName>
</protein>
<accession>A0A8J2MS62</accession>
<dbReference type="EMBL" id="CAJNRD030001124">
    <property type="protein sequence ID" value="CAG5106603.1"/>
    <property type="molecule type" value="Genomic_DNA"/>
</dbReference>
<keyword evidence="3" id="KW-1185">Reference proteome</keyword>
<evidence type="ECO:0000313" key="2">
    <source>
        <dbReference type="EMBL" id="CAG5106603.1"/>
    </source>
</evidence>
<name>A0A8J2MS62_COTCN</name>
<gene>
    <name evidence="2" type="ORF">HICCMSTLAB_LOCUS12342</name>
</gene>
<dbReference type="OrthoDB" id="7692898at2759"/>
<feature type="region of interest" description="Disordered" evidence="1">
    <location>
        <begin position="46"/>
        <end position="102"/>
    </location>
</feature>
<evidence type="ECO:0000256" key="1">
    <source>
        <dbReference type="SAM" id="MobiDB-lite"/>
    </source>
</evidence>
<dbReference type="Proteomes" id="UP000786811">
    <property type="component" value="Unassembled WGS sequence"/>
</dbReference>
<dbReference type="AlphaFoldDB" id="A0A8J2MS62"/>
<reference evidence="2" key="1">
    <citation type="submission" date="2021-04" db="EMBL/GenBank/DDBJ databases">
        <authorList>
            <person name="Chebbi M.A.C M."/>
        </authorList>
    </citation>
    <scope>NUCLEOTIDE SEQUENCE</scope>
</reference>
<sequence>MCAMYFYASKLTAAALSAGLRGGGGGGGGGHSTNTGAVCRCHETPGNDSTGNKGINAAPAELRSPGPSLRQLGKFSPPPLSKSTHRAPQQNYGITNSNSSNAKSVSAGVSSAISQAGFGPTTSEHVFVTANIEHRSNHHHQHHRHRSKHKNNMVVYKNNKEMVTSKEHCVPRTRHEGGDCRSLEKRYLEAQ</sequence>